<feature type="compositionally biased region" description="Gly residues" evidence="1">
    <location>
        <begin position="268"/>
        <end position="289"/>
    </location>
</feature>
<sequence>MPDLKNRRLYRLRALSWSCALLLLDKGICAHGDATSVRRLGGTRPWWTSRTAASVGAEAAAAALPFLAAPAKMSFLLPTVASTESARAAKTVPVPPFRLPQKTWMPWPQPFSDMQTPARDPRPGQALEIYSAPRNDTGQAPFKLPTHASRGKEGREASDNAGDETADGALALSLLGLGLWIALSALLVIRFVQSEKRREVMLRFWRAIDANPELRRAVEEEAGGAPLPQYPRRPGLHRFFRACCVALLVTVGLHIVFYMGRTPVSAGEGEGGSEGGGGKGGGGSGGGSGLPLDPTSDDGTAGNNPVVGIVVLSLLLASVILIIRGLYMACCASSSSFPASSAPYGPEGGPARWDTEAGAGVHPVAVTPYVSLHSTGCNSGGLGGGGSPFLGEAQEVYYVGVAVPESTSPRSGQDPGRSGPTAEEAGGEEGAPPPYSSALQTMPESSASVV</sequence>
<feature type="transmembrane region" description="Helical" evidence="2">
    <location>
        <begin position="169"/>
        <end position="192"/>
    </location>
</feature>
<feature type="signal peptide" evidence="3">
    <location>
        <begin position="1"/>
        <end position="30"/>
    </location>
</feature>
<dbReference type="OrthoDB" id="189135at2759"/>
<feature type="transmembrane region" description="Helical" evidence="2">
    <location>
        <begin position="239"/>
        <end position="259"/>
    </location>
</feature>
<evidence type="ECO:0000256" key="2">
    <source>
        <dbReference type="SAM" id="Phobius"/>
    </source>
</evidence>
<reference evidence="4 5" key="1">
    <citation type="submission" date="2019-01" db="EMBL/GenBank/DDBJ databases">
        <title>Nuclear Genome Assembly of the Microalgal Biofuel strain Nannochloropsis salina CCMP1776.</title>
        <authorList>
            <person name="Hovde B."/>
        </authorList>
    </citation>
    <scope>NUCLEOTIDE SEQUENCE [LARGE SCALE GENOMIC DNA]</scope>
    <source>
        <strain evidence="4 5">CCMP1776</strain>
    </source>
</reference>
<keyword evidence="2" id="KW-1133">Transmembrane helix</keyword>
<feature type="chain" id="PRO_5020023192" evidence="3">
    <location>
        <begin position="31"/>
        <end position="450"/>
    </location>
</feature>
<dbReference type="EMBL" id="SDOX01000019">
    <property type="protein sequence ID" value="TFJ84265.1"/>
    <property type="molecule type" value="Genomic_DNA"/>
</dbReference>
<accession>A0A4D9D4B3</accession>
<organism evidence="4 5">
    <name type="scientific">Nannochloropsis salina CCMP1776</name>
    <dbReference type="NCBI Taxonomy" id="1027361"/>
    <lineage>
        <taxon>Eukaryota</taxon>
        <taxon>Sar</taxon>
        <taxon>Stramenopiles</taxon>
        <taxon>Ochrophyta</taxon>
        <taxon>Eustigmatophyceae</taxon>
        <taxon>Eustigmatales</taxon>
        <taxon>Monodopsidaceae</taxon>
        <taxon>Microchloropsis</taxon>
        <taxon>Microchloropsis salina</taxon>
    </lineage>
</organism>
<keyword evidence="3" id="KW-0732">Signal</keyword>
<keyword evidence="2" id="KW-0812">Transmembrane</keyword>
<evidence type="ECO:0000256" key="3">
    <source>
        <dbReference type="SAM" id="SignalP"/>
    </source>
</evidence>
<evidence type="ECO:0000313" key="4">
    <source>
        <dbReference type="EMBL" id="TFJ84265.1"/>
    </source>
</evidence>
<gene>
    <name evidence="4" type="ORF">NSK_004256</name>
</gene>
<proteinExistence type="predicted"/>
<protein>
    <submittedName>
        <fullName evidence="4">Uncharacterized protein</fullName>
    </submittedName>
</protein>
<comment type="caution">
    <text evidence="4">The sequence shown here is derived from an EMBL/GenBank/DDBJ whole genome shotgun (WGS) entry which is preliminary data.</text>
</comment>
<dbReference type="Proteomes" id="UP000355283">
    <property type="component" value="Unassembled WGS sequence"/>
</dbReference>
<feature type="transmembrane region" description="Helical" evidence="2">
    <location>
        <begin position="306"/>
        <end position="327"/>
    </location>
</feature>
<feature type="region of interest" description="Disordered" evidence="1">
    <location>
        <begin position="267"/>
        <end position="299"/>
    </location>
</feature>
<keyword evidence="2" id="KW-0472">Membrane</keyword>
<feature type="region of interest" description="Disordered" evidence="1">
    <location>
        <begin position="405"/>
        <end position="450"/>
    </location>
</feature>
<feature type="compositionally biased region" description="Polar residues" evidence="1">
    <location>
        <begin position="437"/>
        <end position="450"/>
    </location>
</feature>
<evidence type="ECO:0000313" key="5">
    <source>
        <dbReference type="Proteomes" id="UP000355283"/>
    </source>
</evidence>
<evidence type="ECO:0000256" key="1">
    <source>
        <dbReference type="SAM" id="MobiDB-lite"/>
    </source>
</evidence>
<dbReference type="AlphaFoldDB" id="A0A4D9D4B3"/>
<keyword evidence="5" id="KW-1185">Reference proteome</keyword>
<name>A0A4D9D4B3_9STRA</name>
<feature type="region of interest" description="Disordered" evidence="1">
    <location>
        <begin position="135"/>
        <end position="162"/>
    </location>
</feature>